<dbReference type="EnsemblPlants" id="Pp3c1_15150V3.1">
    <property type="protein sequence ID" value="Pp3c1_15150V3.1"/>
    <property type="gene ID" value="Pp3c1_15150"/>
</dbReference>
<dbReference type="GeneID" id="112285351"/>
<accession>A0A2K1L897</accession>
<dbReference type="OrthoDB" id="441708at2759"/>
<reference evidence="2 4" key="1">
    <citation type="journal article" date="2008" name="Science">
        <title>The Physcomitrella genome reveals evolutionary insights into the conquest of land by plants.</title>
        <authorList>
            <person name="Rensing S."/>
            <person name="Lang D."/>
            <person name="Zimmer A."/>
            <person name="Terry A."/>
            <person name="Salamov A."/>
            <person name="Shapiro H."/>
            <person name="Nishiyama T."/>
            <person name="Perroud P.-F."/>
            <person name="Lindquist E."/>
            <person name="Kamisugi Y."/>
            <person name="Tanahashi T."/>
            <person name="Sakakibara K."/>
            <person name="Fujita T."/>
            <person name="Oishi K."/>
            <person name="Shin-I T."/>
            <person name="Kuroki Y."/>
            <person name="Toyoda A."/>
            <person name="Suzuki Y."/>
            <person name="Hashimoto A."/>
            <person name="Yamaguchi K."/>
            <person name="Sugano A."/>
            <person name="Kohara Y."/>
            <person name="Fujiyama A."/>
            <person name="Anterola A."/>
            <person name="Aoki S."/>
            <person name="Ashton N."/>
            <person name="Barbazuk W.B."/>
            <person name="Barker E."/>
            <person name="Bennetzen J."/>
            <person name="Bezanilla M."/>
            <person name="Blankenship R."/>
            <person name="Cho S.H."/>
            <person name="Dutcher S."/>
            <person name="Estelle M."/>
            <person name="Fawcett J.A."/>
            <person name="Gundlach H."/>
            <person name="Hanada K."/>
            <person name="Heyl A."/>
            <person name="Hicks K.A."/>
            <person name="Hugh J."/>
            <person name="Lohr M."/>
            <person name="Mayer K."/>
            <person name="Melkozernov A."/>
            <person name="Murata T."/>
            <person name="Nelson D."/>
            <person name="Pils B."/>
            <person name="Prigge M."/>
            <person name="Reiss B."/>
            <person name="Renner T."/>
            <person name="Rombauts S."/>
            <person name="Rushton P."/>
            <person name="Sanderfoot A."/>
            <person name="Schween G."/>
            <person name="Shiu S.-H."/>
            <person name="Stueber K."/>
            <person name="Theodoulou F.L."/>
            <person name="Tu H."/>
            <person name="Van de Peer Y."/>
            <person name="Verrier P.J."/>
            <person name="Waters E."/>
            <person name="Wood A."/>
            <person name="Yang L."/>
            <person name="Cove D."/>
            <person name="Cuming A."/>
            <person name="Hasebe M."/>
            <person name="Lucas S."/>
            <person name="Mishler D.B."/>
            <person name="Reski R."/>
            <person name="Grigoriev I."/>
            <person name="Quatrano R.S."/>
            <person name="Boore J.L."/>
        </authorList>
    </citation>
    <scope>NUCLEOTIDE SEQUENCE [LARGE SCALE GENOMIC DNA]</scope>
    <source>
        <strain evidence="3 4">cv. Gransden 2004</strain>
    </source>
</reference>
<dbReference type="PANTHER" id="PTHR34290:SF2">
    <property type="entry name" value="OS04G0668800 PROTEIN"/>
    <property type="match status" value="1"/>
</dbReference>
<proteinExistence type="predicted"/>
<feature type="region of interest" description="Disordered" evidence="1">
    <location>
        <begin position="228"/>
        <end position="249"/>
    </location>
</feature>
<dbReference type="GO" id="GO:0042246">
    <property type="term" value="P:tissue regeneration"/>
    <property type="evidence" value="ECO:0007669"/>
    <property type="project" value="EnsemblPlants"/>
</dbReference>
<organism evidence="2">
    <name type="scientific">Physcomitrium patens</name>
    <name type="common">Spreading-leaved earth moss</name>
    <name type="synonym">Physcomitrella patens</name>
    <dbReference type="NCBI Taxonomy" id="3218"/>
    <lineage>
        <taxon>Eukaryota</taxon>
        <taxon>Viridiplantae</taxon>
        <taxon>Streptophyta</taxon>
        <taxon>Embryophyta</taxon>
        <taxon>Bryophyta</taxon>
        <taxon>Bryophytina</taxon>
        <taxon>Bryopsida</taxon>
        <taxon>Funariidae</taxon>
        <taxon>Funariales</taxon>
        <taxon>Funariaceae</taxon>
        <taxon>Physcomitrium</taxon>
    </lineage>
</organism>
<dbReference type="EnsemblPlants" id="Pp3c1_15150V3.2">
    <property type="protein sequence ID" value="Pp3c1_15150V3.2"/>
    <property type="gene ID" value="Pp3c1_15150"/>
</dbReference>
<reference evidence="2 4" key="2">
    <citation type="journal article" date="2018" name="Plant J.">
        <title>The Physcomitrella patens chromosome-scale assembly reveals moss genome structure and evolution.</title>
        <authorList>
            <person name="Lang D."/>
            <person name="Ullrich K.K."/>
            <person name="Murat F."/>
            <person name="Fuchs J."/>
            <person name="Jenkins J."/>
            <person name="Haas F.B."/>
            <person name="Piednoel M."/>
            <person name="Gundlach H."/>
            <person name="Van Bel M."/>
            <person name="Meyberg R."/>
            <person name="Vives C."/>
            <person name="Morata J."/>
            <person name="Symeonidi A."/>
            <person name="Hiss M."/>
            <person name="Muchero W."/>
            <person name="Kamisugi Y."/>
            <person name="Saleh O."/>
            <person name="Blanc G."/>
            <person name="Decker E.L."/>
            <person name="van Gessel N."/>
            <person name="Grimwood J."/>
            <person name="Hayes R.D."/>
            <person name="Graham S.W."/>
            <person name="Gunter L.E."/>
            <person name="McDaniel S.F."/>
            <person name="Hoernstein S.N.W."/>
            <person name="Larsson A."/>
            <person name="Li F.W."/>
            <person name="Perroud P.F."/>
            <person name="Phillips J."/>
            <person name="Ranjan P."/>
            <person name="Rokshar D.S."/>
            <person name="Rothfels C.J."/>
            <person name="Schneider L."/>
            <person name="Shu S."/>
            <person name="Stevenson D.W."/>
            <person name="Thummler F."/>
            <person name="Tillich M."/>
            <person name="Villarreal Aguilar J.C."/>
            <person name="Widiez T."/>
            <person name="Wong G.K."/>
            <person name="Wymore A."/>
            <person name="Zhang Y."/>
            <person name="Zimmer A.D."/>
            <person name="Quatrano R.S."/>
            <person name="Mayer K.F.X."/>
            <person name="Goodstein D."/>
            <person name="Casacuberta J.M."/>
            <person name="Vandepoele K."/>
            <person name="Reski R."/>
            <person name="Cuming A.C."/>
            <person name="Tuskan G.A."/>
            <person name="Maumus F."/>
            <person name="Salse J."/>
            <person name="Schmutz J."/>
            <person name="Rensing S.A."/>
        </authorList>
    </citation>
    <scope>NUCLEOTIDE SEQUENCE [LARGE SCALE GENOMIC DNA]</scope>
    <source>
        <strain evidence="3 4">cv. Gransden 2004</strain>
    </source>
</reference>
<dbReference type="Pfam" id="PF04134">
    <property type="entry name" value="DCC1-like"/>
    <property type="match status" value="1"/>
</dbReference>
<reference evidence="3" key="3">
    <citation type="submission" date="2020-12" db="UniProtKB">
        <authorList>
            <consortium name="EnsemblPlants"/>
        </authorList>
    </citation>
    <scope>IDENTIFICATION</scope>
</reference>
<dbReference type="RefSeq" id="XP_024381859.1">
    <property type="nucleotide sequence ID" value="XM_024526091.2"/>
</dbReference>
<dbReference type="Gramene" id="Pp3c1_15150V3.2">
    <property type="protein sequence ID" value="Pp3c1_15150V3.2"/>
    <property type="gene ID" value="Pp3c1_15150"/>
</dbReference>
<name>A0A2K1L897_PHYPA</name>
<evidence type="ECO:0008006" key="5">
    <source>
        <dbReference type="Google" id="ProtNLM"/>
    </source>
</evidence>
<dbReference type="PANTHER" id="PTHR34290">
    <property type="entry name" value="SI:CH73-390P7.2"/>
    <property type="match status" value="1"/>
</dbReference>
<dbReference type="GO" id="GO:0015035">
    <property type="term" value="F:protein-disulfide reductase activity"/>
    <property type="evidence" value="ECO:0000318"/>
    <property type="project" value="GO_Central"/>
</dbReference>
<dbReference type="AlphaFoldDB" id="A0A2K1L897"/>
<evidence type="ECO:0000313" key="2">
    <source>
        <dbReference type="EMBL" id="PNR62265.1"/>
    </source>
</evidence>
<protein>
    <recommendedName>
        <fullName evidence="5">Thiol-disulfide oxidoreductase DCC</fullName>
    </recommendedName>
</protein>
<dbReference type="Proteomes" id="UP000006727">
    <property type="component" value="Chromosome 1"/>
</dbReference>
<keyword evidence="4" id="KW-1185">Reference proteome</keyword>
<dbReference type="PaxDb" id="3218-PP1S230_73V6.1"/>
<sequence>MSSMRLQAVFHCMSVSVAMRPLVLPCNRISSLGFVSAYVPRALSCNFRKLQVYDPCYFPSSSSSSSSPCRITTAVSCSTLSQNSVEIESGVNGTGKQNNPVDWKIKMLYDGDCPLCMREVNMLKERSKKYGEVINFVDICARDYSPEENSNIDFETAMGRIHAIRRDGEVLTNIAAFRALYEEVGLGWVYAITYNQPWASIADSVYDFWAKYRLPITGRPPLAEVLEKRRQSKGDSDNSCDVNNRCRVD</sequence>
<dbReference type="Gramene" id="Pp3c1_15150V3.1">
    <property type="protein sequence ID" value="Pp3c1_15150V3.1"/>
    <property type="gene ID" value="Pp3c1_15150"/>
</dbReference>
<dbReference type="GO" id="GO:0005739">
    <property type="term" value="C:mitochondrion"/>
    <property type="evidence" value="ECO:0000318"/>
    <property type="project" value="GO_Central"/>
</dbReference>
<gene>
    <name evidence="3" type="primary">LOC112285351</name>
    <name evidence="2" type="ORF">PHYPA_000689</name>
</gene>
<evidence type="ECO:0000313" key="3">
    <source>
        <dbReference type="EnsemblPlants" id="Pp3c1_15150V3.1"/>
    </source>
</evidence>
<evidence type="ECO:0000313" key="4">
    <source>
        <dbReference type="Proteomes" id="UP000006727"/>
    </source>
</evidence>
<evidence type="ECO:0000256" key="1">
    <source>
        <dbReference type="SAM" id="MobiDB-lite"/>
    </source>
</evidence>
<dbReference type="EMBL" id="ABEU02000001">
    <property type="protein sequence ID" value="PNR62265.1"/>
    <property type="molecule type" value="Genomic_DNA"/>
</dbReference>
<dbReference type="InterPro" id="IPR007263">
    <property type="entry name" value="DCC1-like"/>
</dbReference>
<dbReference type="InterPro" id="IPR044691">
    <property type="entry name" value="DCC1_Trx"/>
</dbReference>